<evidence type="ECO:0008006" key="3">
    <source>
        <dbReference type="Google" id="ProtNLM"/>
    </source>
</evidence>
<gene>
    <name evidence="1" type="ORF">EWE75_22955</name>
</gene>
<reference evidence="1 2" key="1">
    <citation type="submission" date="2019-02" db="EMBL/GenBank/DDBJ databases">
        <authorList>
            <person name="Li Y."/>
        </authorList>
    </citation>
    <scope>NUCLEOTIDE SEQUENCE [LARGE SCALE GENOMIC DNA]</scope>
    <source>
        <strain evidence="1 2">3-7</strain>
    </source>
</reference>
<name>A0A4V2DBU4_9SPHN</name>
<evidence type="ECO:0000313" key="1">
    <source>
        <dbReference type="EMBL" id="RZF59198.1"/>
    </source>
</evidence>
<dbReference type="AlphaFoldDB" id="A0A4V2DBU4"/>
<organism evidence="1 2">
    <name type="scientific">Sphingomonas populi</name>
    <dbReference type="NCBI Taxonomy" id="2484750"/>
    <lineage>
        <taxon>Bacteria</taxon>
        <taxon>Pseudomonadati</taxon>
        <taxon>Pseudomonadota</taxon>
        <taxon>Alphaproteobacteria</taxon>
        <taxon>Sphingomonadales</taxon>
        <taxon>Sphingomonadaceae</taxon>
        <taxon>Sphingomonas</taxon>
    </lineage>
</organism>
<comment type="caution">
    <text evidence="1">The sequence shown here is derived from an EMBL/GenBank/DDBJ whole genome shotgun (WGS) entry which is preliminary data.</text>
</comment>
<keyword evidence="2" id="KW-1185">Reference proteome</keyword>
<dbReference type="EMBL" id="SGIS01000074">
    <property type="protein sequence ID" value="RZF59198.1"/>
    <property type="molecule type" value="Genomic_DNA"/>
</dbReference>
<protein>
    <recommendedName>
        <fullName evidence="3">DUF4393 domain-containing protein</fullName>
    </recommendedName>
</protein>
<accession>A0A4V2DBU4</accession>
<evidence type="ECO:0000313" key="2">
    <source>
        <dbReference type="Proteomes" id="UP000292085"/>
    </source>
</evidence>
<sequence length="272" mass="29827">MAEGNKTGTDLLGLAAYGEAINTVTKGVVDGAGAFLSRICLPVSEEFGLLLRDKVANWRARNAAKMLEAAEILVGPPTDGASKTAHPRLVHIAVQEASWTDNDQLQNMWAGLLASSCSSSSPNEDNLLLMNILKQLTAEEVIMLNWLCEFLIKGKTSGGYVHTIAQWIDRAELLCRSGIMDADRADLILDHLRNLGLMAEGSGFDIRTGNARIWASSTAIALYARCKGHRGRIIDFYEPLEDYDALLKKHDLESYNSTFDSDNLHYPAENSE</sequence>
<dbReference type="Pfam" id="PF14337">
    <property type="entry name" value="Abi_alpha"/>
    <property type="match status" value="1"/>
</dbReference>
<dbReference type="Proteomes" id="UP000292085">
    <property type="component" value="Unassembled WGS sequence"/>
</dbReference>
<proteinExistence type="predicted"/>
<dbReference type="InterPro" id="IPR025506">
    <property type="entry name" value="Abi_alpha"/>
</dbReference>
<dbReference type="OrthoDB" id="8232080at2"/>
<dbReference type="RefSeq" id="WP_130160395.1">
    <property type="nucleotide sequence ID" value="NZ_SGIS01000074.1"/>
</dbReference>